<dbReference type="InterPro" id="IPR004753">
    <property type="entry name" value="MreB"/>
</dbReference>
<dbReference type="GO" id="GO:0000902">
    <property type="term" value="P:cell morphogenesis"/>
    <property type="evidence" value="ECO:0007669"/>
    <property type="project" value="InterPro"/>
</dbReference>
<dbReference type="NCBIfam" id="NF010539">
    <property type="entry name" value="PRK13927.1"/>
    <property type="match status" value="1"/>
</dbReference>
<dbReference type="CDD" id="cd10225">
    <property type="entry name" value="ASKHA_NBD_MreB-like"/>
    <property type="match status" value="1"/>
</dbReference>
<dbReference type="GO" id="GO:0005737">
    <property type="term" value="C:cytoplasm"/>
    <property type="evidence" value="ECO:0007669"/>
    <property type="project" value="UniProtKB-SubCell"/>
</dbReference>
<proteinExistence type="inferred from homology"/>
<comment type="similarity">
    <text evidence="5 6">Belongs to the FtsA/MreB family.</text>
</comment>
<protein>
    <recommendedName>
        <fullName evidence="6">Cell shape-determining protein MreB</fullName>
    </recommendedName>
</protein>
<dbReference type="Gene3D" id="3.30.420.40">
    <property type="match status" value="3"/>
</dbReference>
<keyword evidence="3 6" id="KW-0067">ATP-binding</keyword>
<comment type="subunit">
    <text evidence="6">Forms polymers.</text>
</comment>
<comment type="caution">
    <text evidence="6">Lacks conserved residue(s) required for the propagation of feature annotation.</text>
</comment>
<dbReference type="PANTHER" id="PTHR42749">
    <property type="entry name" value="CELL SHAPE-DETERMINING PROTEIN MREB"/>
    <property type="match status" value="1"/>
</dbReference>
<evidence type="ECO:0000256" key="5">
    <source>
        <dbReference type="ARBA" id="ARBA00023458"/>
    </source>
</evidence>
<feature type="binding site" evidence="6">
    <location>
        <begin position="17"/>
        <end position="19"/>
    </location>
    <ligand>
        <name>ATP</name>
        <dbReference type="ChEBI" id="CHEBI:30616"/>
    </ligand>
</feature>
<evidence type="ECO:0000313" key="7">
    <source>
        <dbReference type="EMBL" id="OGY96517.1"/>
    </source>
</evidence>
<evidence type="ECO:0000256" key="3">
    <source>
        <dbReference type="ARBA" id="ARBA00022840"/>
    </source>
</evidence>
<reference evidence="7 8" key="1">
    <citation type="journal article" date="2016" name="Nat. Commun.">
        <title>Thousands of microbial genomes shed light on interconnected biogeochemical processes in an aquifer system.</title>
        <authorList>
            <person name="Anantharaman K."/>
            <person name="Brown C.T."/>
            <person name="Hug L.A."/>
            <person name="Sharon I."/>
            <person name="Castelle C.J."/>
            <person name="Probst A.J."/>
            <person name="Thomas B.C."/>
            <person name="Singh A."/>
            <person name="Wilkins M.J."/>
            <person name="Karaoz U."/>
            <person name="Brodie E.L."/>
            <person name="Williams K.H."/>
            <person name="Hubbard S.S."/>
            <person name="Banfield J.F."/>
        </authorList>
    </citation>
    <scope>NUCLEOTIDE SEQUENCE [LARGE SCALE GENOMIC DNA]</scope>
</reference>
<accession>A0A1G2C7P0</accession>
<feature type="binding site" evidence="6">
    <location>
        <begin position="161"/>
        <end position="163"/>
    </location>
    <ligand>
        <name>ATP</name>
        <dbReference type="ChEBI" id="CHEBI:30616"/>
    </ligand>
</feature>
<keyword evidence="1 6" id="KW-0963">Cytoplasm</keyword>
<dbReference type="STRING" id="1798644.A2122_01240"/>
<keyword evidence="2 6" id="KW-0547">Nucleotide-binding</keyword>
<dbReference type="AlphaFoldDB" id="A0A1G2C7P0"/>
<comment type="subcellular location">
    <subcellularLocation>
        <location evidence="6">Cytoplasm</location>
    </subcellularLocation>
    <text evidence="6">Membrane-associated.</text>
</comment>
<dbReference type="InterPro" id="IPR043129">
    <property type="entry name" value="ATPase_NBD"/>
</dbReference>
<feature type="binding site" evidence="6">
    <location>
        <begin position="289"/>
        <end position="292"/>
    </location>
    <ligand>
        <name>ATP</name>
        <dbReference type="ChEBI" id="CHEBI:30616"/>
    </ligand>
</feature>
<dbReference type="SUPFAM" id="SSF53067">
    <property type="entry name" value="Actin-like ATPase domain"/>
    <property type="match status" value="2"/>
</dbReference>
<dbReference type="EMBL" id="MHKU01000029">
    <property type="protein sequence ID" value="OGY96517.1"/>
    <property type="molecule type" value="Genomic_DNA"/>
</dbReference>
<sequence>MAFSDHFFRDIGIDLGTANSLIYLKNKGIVVNEPSFAAVNIKTNQILAVGDEAKRMSNRTPAHINVIRPLVAGVISDFEMTQEMLRQFLKRVNKGAMFGYRRGVLAITDNLTEVERKSIEDVVLNSGCAKVYLVEAQVAAAMGANLPIDLPTASLVVDIGGGTTDVAVISMGGPVVSKTLKIAGDRFNDDVVRFVREEFNLVIGEPTAEMAKIVVGSAVPLDERLEMNIRGRDIATGLPREILIKNTHIRAALNKSFDSITDAIREVIAMTPPELVGDMLKHGIYLCGGGALIRGLDRLIEKETSIHTRITDDPLTCVVRGLGRIVDNFDQYRKLLDNPLKPPSISL</sequence>
<dbReference type="Proteomes" id="UP000176648">
    <property type="component" value="Unassembled WGS sequence"/>
</dbReference>
<gene>
    <name evidence="6" type="primary">mreB</name>
    <name evidence="7" type="ORF">A2122_01240</name>
</gene>
<dbReference type="NCBIfam" id="TIGR00904">
    <property type="entry name" value="mreB"/>
    <property type="match status" value="1"/>
</dbReference>
<evidence type="ECO:0000256" key="6">
    <source>
        <dbReference type="HAMAP-Rule" id="MF_02207"/>
    </source>
</evidence>
<dbReference type="Pfam" id="PF06723">
    <property type="entry name" value="MreB_Mbl"/>
    <property type="match status" value="1"/>
</dbReference>
<evidence type="ECO:0000256" key="4">
    <source>
        <dbReference type="ARBA" id="ARBA00022960"/>
    </source>
</evidence>
<comment type="function">
    <text evidence="6">Forms membrane-associated dynamic filaments that are essential for cell shape determination. Acts by regulating cell wall synthesis and cell elongation, and thus cell shape. A feedback loop between cell geometry and MreB localization may maintain elongated cell shape by targeting cell wall growth to regions of negative cell wall curvature.</text>
</comment>
<dbReference type="PANTHER" id="PTHR42749:SF1">
    <property type="entry name" value="CELL SHAPE-DETERMINING PROTEIN MREB"/>
    <property type="match status" value="1"/>
</dbReference>
<dbReference type="InterPro" id="IPR056546">
    <property type="entry name" value="MreB_MamK-like"/>
</dbReference>
<dbReference type="GO" id="GO:0008360">
    <property type="term" value="P:regulation of cell shape"/>
    <property type="evidence" value="ECO:0007669"/>
    <property type="project" value="UniProtKB-UniRule"/>
</dbReference>
<keyword evidence="4 6" id="KW-0133">Cell shape</keyword>
<evidence type="ECO:0000256" key="1">
    <source>
        <dbReference type="ARBA" id="ARBA00022490"/>
    </source>
</evidence>
<dbReference type="PRINTS" id="PR01652">
    <property type="entry name" value="SHAPEPROTEIN"/>
</dbReference>
<comment type="caution">
    <text evidence="7">The sequence shown here is derived from an EMBL/GenBank/DDBJ whole genome shotgun (WGS) entry which is preliminary data.</text>
</comment>
<dbReference type="GO" id="GO:0005524">
    <property type="term" value="F:ATP binding"/>
    <property type="evidence" value="ECO:0007669"/>
    <property type="project" value="UniProtKB-KW"/>
</dbReference>
<name>A0A1G2C7P0_9BACT</name>
<dbReference type="HAMAP" id="MF_02207">
    <property type="entry name" value="MreB"/>
    <property type="match status" value="1"/>
</dbReference>
<evidence type="ECO:0000313" key="8">
    <source>
        <dbReference type="Proteomes" id="UP000176648"/>
    </source>
</evidence>
<evidence type="ECO:0000256" key="2">
    <source>
        <dbReference type="ARBA" id="ARBA00022741"/>
    </source>
</evidence>
<organism evidence="7 8">
    <name type="scientific">Candidatus Liptonbacteria bacterium GWB1_49_6</name>
    <dbReference type="NCBI Taxonomy" id="1798644"/>
    <lineage>
        <taxon>Bacteria</taxon>
        <taxon>Candidatus Liptoniibacteriota</taxon>
    </lineage>
</organism>